<evidence type="ECO:0000256" key="6">
    <source>
        <dbReference type="RuleBase" id="RU362125"/>
    </source>
</evidence>
<name>A0ABP3HRJ8_9CAUL</name>
<feature type="domain" description="Acyl-CoA dehydrogenase/oxidase N-terminal" evidence="9">
    <location>
        <begin position="9"/>
        <end position="123"/>
    </location>
</feature>
<comment type="cofactor">
    <cofactor evidence="1 6">
        <name>FAD</name>
        <dbReference type="ChEBI" id="CHEBI:57692"/>
    </cofactor>
</comment>
<gene>
    <name evidence="10" type="ORF">GCM10009093_01200</name>
</gene>
<dbReference type="Pfam" id="PF00441">
    <property type="entry name" value="Acyl-CoA_dh_1"/>
    <property type="match status" value="1"/>
</dbReference>
<dbReference type="InterPro" id="IPR013786">
    <property type="entry name" value="AcylCoA_DH/ox_N"/>
</dbReference>
<dbReference type="EMBL" id="BAAAEJ010000001">
    <property type="protein sequence ID" value="GAA0377829.1"/>
    <property type="molecule type" value="Genomic_DNA"/>
</dbReference>
<dbReference type="Pfam" id="PF02770">
    <property type="entry name" value="Acyl-CoA_dh_M"/>
    <property type="match status" value="1"/>
</dbReference>
<evidence type="ECO:0000256" key="2">
    <source>
        <dbReference type="ARBA" id="ARBA00009347"/>
    </source>
</evidence>
<protein>
    <submittedName>
        <fullName evidence="10">Acyl-CoA dehydrogenase family protein</fullName>
    </submittedName>
</protein>
<dbReference type="InterPro" id="IPR009100">
    <property type="entry name" value="AcylCoA_DH/oxidase_NM_dom_sf"/>
</dbReference>
<keyword evidence="3 6" id="KW-0285">Flavoprotein</keyword>
<evidence type="ECO:0000259" key="9">
    <source>
        <dbReference type="Pfam" id="PF02771"/>
    </source>
</evidence>
<dbReference type="InterPro" id="IPR046373">
    <property type="entry name" value="Acyl-CoA_Oxase/DH_mid-dom_sf"/>
</dbReference>
<dbReference type="PANTHER" id="PTHR43292:SF3">
    <property type="entry name" value="ACYL-COA DEHYDROGENASE FADE29"/>
    <property type="match status" value="1"/>
</dbReference>
<dbReference type="SUPFAM" id="SSF47203">
    <property type="entry name" value="Acyl-CoA dehydrogenase C-terminal domain-like"/>
    <property type="match status" value="1"/>
</dbReference>
<evidence type="ECO:0000259" key="7">
    <source>
        <dbReference type="Pfam" id="PF00441"/>
    </source>
</evidence>
<sequence>MSRDFAPELAGFRQEVAQWLDEQLSGPFAHLRGLNNHVDLIPERREWEAALGKARWGCIGWPEQWGGRGASIEEQVIFAEEYARAKAPSRIGHIGIELAGPTILLHGTEKQKKQFLPGIASGQDIWCQGYSEPNAGSDLSNVRTTAWLKDRRWIINGQKVWTSMAQFSDWVFVICRADSGTRGASGLAYLLVPMNQKGVTVRPIRQMTGEAEFNEVFFDNAETAAENIVGQPGEGWKVAMSTLAFERGVSTLGQQMQFRNELEELVAVAKANGAVQSPMIRQRLAKAHVGLTVMRASALRMLANDDPEKTPAGAYTYKLYWALWHRALGELAMDVQGLSGQVGTGEADFGALTHMHLMSRSETIYAGTNQIQRNIIAERALGLPREARGAQHA</sequence>
<keyword evidence="5 6" id="KW-0560">Oxidoreductase</keyword>
<evidence type="ECO:0000313" key="11">
    <source>
        <dbReference type="Proteomes" id="UP001500791"/>
    </source>
</evidence>
<keyword evidence="11" id="KW-1185">Reference proteome</keyword>
<evidence type="ECO:0000256" key="1">
    <source>
        <dbReference type="ARBA" id="ARBA00001974"/>
    </source>
</evidence>
<comment type="similarity">
    <text evidence="2 6">Belongs to the acyl-CoA dehydrogenase family.</text>
</comment>
<dbReference type="InterPro" id="IPR052161">
    <property type="entry name" value="Mycobact_Acyl-CoA_DH"/>
</dbReference>
<proteinExistence type="inferred from homology"/>
<dbReference type="Proteomes" id="UP001500791">
    <property type="component" value="Unassembled WGS sequence"/>
</dbReference>
<reference evidence="11" key="1">
    <citation type="journal article" date="2019" name="Int. J. Syst. Evol. Microbiol.">
        <title>The Global Catalogue of Microorganisms (GCM) 10K type strain sequencing project: providing services to taxonomists for standard genome sequencing and annotation.</title>
        <authorList>
            <consortium name="The Broad Institute Genomics Platform"/>
            <consortium name="The Broad Institute Genome Sequencing Center for Infectious Disease"/>
            <person name="Wu L."/>
            <person name="Ma J."/>
        </authorList>
    </citation>
    <scope>NUCLEOTIDE SEQUENCE [LARGE SCALE GENOMIC DNA]</scope>
    <source>
        <strain evidence="11">JCM 13476</strain>
    </source>
</reference>
<dbReference type="SUPFAM" id="SSF56645">
    <property type="entry name" value="Acyl-CoA dehydrogenase NM domain-like"/>
    <property type="match status" value="1"/>
</dbReference>
<keyword evidence="4 6" id="KW-0274">FAD</keyword>
<dbReference type="InterPro" id="IPR009075">
    <property type="entry name" value="AcylCo_DH/oxidase_C"/>
</dbReference>
<organism evidence="10 11">
    <name type="scientific">Brevundimonas terrae</name>
    <dbReference type="NCBI Taxonomy" id="363631"/>
    <lineage>
        <taxon>Bacteria</taxon>
        <taxon>Pseudomonadati</taxon>
        <taxon>Pseudomonadota</taxon>
        <taxon>Alphaproteobacteria</taxon>
        <taxon>Caulobacterales</taxon>
        <taxon>Caulobacteraceae</taxon>
        <taxon>Brevundimonas</taxon>
    </lineage>
</organism>
<dbReference type="Pfam" id="PF02771">
    <property type="entry name" value="Acyl-CoA_dh_N"/>
    <property type="match status" value="1"/>
</dbReference>
<dbReference type="PANTHER" id="PTHR43292">
    <property type="entry name" value="ACYL-COA DEHYDROGENASE"/>
    <property type="match status" value="1"/>
</dbReference>
<evidence type="ECO:0000256" key="4">
    <source>
        <dbReference type="ARBA" id="ARBA00022827"/>
    </source>
</evidence>
<dbReference type="RefSeq" id="WP_167178915.1">
    <property type="nucleotide sequence ID" value="NZ_BAAAEJ010000001.1"/>
</dbReference>
<evidence type="ECO:0000256" key="5">
    <source>
        <dbReference type="ARBA" id="ARBA00023002"/>
    </source>
</evidence>
<dbReference type="Gene3D" id="2.40.110.10">
    <property type="entry name" value="Butyryl-CoA Dehydrogenase, subunit A, domain 2"/>
    <property type="match status" value="1"/>
</dbReference>
<dbReference type="InterPro" id="IPR006091">
    <property type="entry name" value="Acyl-CoA_Oxase/DH_mid-dom"/>
</dbReference>
<comment type="caution">
    <text evidence="10">The sequence shown here is derived from an EMBL/GenBank/DDBJ whole genome shotgun (WGS) entry which is preliminary data.</text>
</comment>
<feature type="domain" description="Acyl-CoA oxidase/dehydrogenase middle" evidence="8">
    <location>
        <begin position="127"/>
        <end position="220"/>
    </location>
</feature>
<feature type="domain" description="Acyl-CoA dehydrogenase/oxidase C-terminal" evidence="7">
    <location>
        <begin position="233"/>
        <end position="380"/>
    </location>
</feature>
<accession>A0ABP3HRJ8</accession>
<dbReference type="InterPro" id="IPR036250">
    <property type="entry name" value="AcylCo_DH-like_C"/>
</dbReference>
<dbReference type="InterPro" id="IPR037069">
    <property type="entry name" value="AcylCoA_DH/ox_N_sf"/>
</dbReference>
<dbReference type="Gene3D" id="1.10.540.10">
    <property type="entry name" value="Acyl-CoA dehydrogenase/oxidase, N-terminal domain"/>
    <property type="match status" value="1"/>
</dbReference>
<evidence type="ECO:0000259" key="8">
    <source>
        <dbReference type="Pfam" id="PF02770"/>
    </source>
</evidence>
<evidence type="ECO:0000256" key="3">
    <source>
        <dbReference type="ARBA" id="ARBA00022630"/>
    </source>
</evidence>
<evidence type="ECO:0000313" key="10">
    <source>
        <dbReference type="EMBL" id="GAA0377829.1"/>
    </source>
</evidence>
<dbReference type="Gene3D" id="1.20.140.10">
    <property type="entry name" value="Butyryl-CoA Dehydrogenase, subunit A, domain 3"/>
    <property type="match status" value="1"/>
</dbReference>